<feature type="transmembrane region" description="Helical" evidence="1">
    <location>
        <begin position="48"/>
        <end position="66"/>
    </location>
</feature>
<sequence>MSRIIRRKKILSPNNQLRSFTCLAIFAIIKGETPATFIMKEEQTMRTLLVLGVIIAFLTAIFTAGYEDKPGVRQ</sequence>
<evidence type="ECO:0000313" key="2">
    <source>
        <dbReference type="EMBL" id="AEV17931.1"/>
    </source>
</evidence>
<evidence type="ECO:0000256" key="1">
    <source>
        <dbReference type="SAM" id="Phobius"/>
    </source>
</evidence>
<proteinExistence type="predicted"/>
<evidence type="ECO:0000313" key="3">
    <source>
        <dbReference type="Proteomes" id="UP000005636"/>
    </source>
</evidence>
<keyword evidence="1" id="KW-1133">Transmembrane helix</keyword>
<organism evidence="2 3">
    <name type="scientific">Geobacillus thermoleovorans CCB_US3_UF5</name>
    <dbReference type="NCBI Taxonomy" id="1111068"/>
    <lineage>
        <taxon>Bacteria</taxon>
        <taxon>Bacillati</taxon>
        <taxon>Bacillota</taxon>
        <taxon>Bacilli</taxon>
        <taxon>Bacillales</taxon>
        <taxon>Anoxybacillaceae</taxon>
        <taxon>Geobacillus</taxon>
        <taxon>Geobacillus thermoleovorans group</taxon>
    </lineage>
</organism>
<dbReference type="EMBL" id="CP003125">
    <property type="protein sequence ID" value="AEV17931.1"/>
    <property type="molecule type" value="Genomic_DNA"/>
</dbReference>
<reference evidence="2 3" key="1">
    <citation type="submission" date="2011-11" db="EMBL/GenBank/DDBJ databases">
        <title>Complete genome sequence of thermophilic Geobacillus thermoleovorans CCB_US3_UF5.</title>
        <authorList>
            <person name="Muhd Sakaff M.K.L."/>
            <person name="Abdul Rahman A.Y."/>
            <person name="Saito J.A."/>
            <person name="Hou S."/>
            <person name="Alam M."/>
        </authorList>
    </citation>
    <scope>NUCLEOTIDE SEQUENCE [LARGE SCALE GENOMIC DNA]</scope>
    <source>
        <strain evidence="2 3">CCB_US3_UF5</strain>
    </source>
</reference>
<keyword evidence="1" id="KW-0812">Transmembrane</keyword>
<accession>A0ABM5MED7</accession>
<name>A0ABM5MED7_GEOTH</name>
<dbReference type="Proteomes" id="UP000005636">
    <property type="component" value="Chromosome"/>
</dbReference>
<keyword evidence="1" id="KW-0472">Membrane</keyword>
<protein>
    <submittedName>
        <fullName evidence="2">Conserved short protein</fullName>
    </submittedName>
</protein>
<keyword evidence="3" id="KW-1185">Reference proteome</keyword>
<gene>
    <name evidence="2" type="ORF">GTCCBUS3UF5_6080</name>
</gene>